<organism evidence="2 3">
    <name type="scientific">Mycolicibacterium aubagnense</name>
    <dbReference type="NCBI Taxonomy" id="319707"/>
    <lineage>
        <taxon>Bacteria</taxon>
        <taxon>Bacillati</taxon>
        <taxon>Actinomycetota</taxon>
        <taxon>Actinomycetes</taxon>
        <taxon>Mycobacteriales</taxon>
        <taxon>Mycobacteriaceae</taxon>
        <taxon>Mycolicibacterium</taxon>
    </lineage>
</organism>
<gene>
    <name evidence="2" type="ORF">MAUB_35310</name>
</gene>
<accession>A0ABM7IG08</accession>
<keyword evidence="3" id="KW-1185">Reference proteome</keyword>
<protein>
    <submittedName>
        <fullName evidence="2">Uncharacterized protein</fullName>
    </submittedName>
</protein>
<sequence>MRRASLWLTRERAHWSRWCSRAGPVPRSRRVSPADQAPREDDQTDEQAPQEPHAETKAYAEADGKAEEREPDSKSETKSDPYAGAEAAGATTATEQPPGEQVGMGDDPGQVARRDAASQCHGAKAVKQPKSAGAEADSGACGTGGEVA</sequence>
<feature type="compositionally biased region" description="Basic and acidic residues" evidence="1">
    <location>
        <begin position="52"/>
        <end position="79"/>
    </location>
</feature>
<evidence type="ECO:0000256" key="1">
    <source>
        <dbReference type="SAM" id="MobiDB-lite"/>
    </source>
</evidence>
<feature type="compositionally biased region" description="Low complexity" evidence="1">
    <location>
        <begin position="83"/>
        <end position="95"/>
    </location>
</feature>
<feature type="region of interest" description="Disordered" evidence="1">
    <location>
        <begin position="1"/>
        <end position="148"/>
    </location>
</feature>
<dbReference type="Proteomes" id="UP000465609">
    <property type="component" value="Chromosome"/>
</dbReference>
<dbReference type="EMBL" id="AP022577">
    <property type="protein sequence ID" value="BBX85658.1"/>
    <property type="molecule type" value="Genomic_DNA"/>
</dbReference>
<evidence type="ECO:0000313" key="3">
    <source>
        <dbReference type="Proteomes" id="UP000465609"/>
    </source>
</evidence>
<evidence type="ECO:0000313" key="2">
    <source>
        <dbReference type="EMBL" id="BBX85658.1"/>
    </source>
</evidence>
<proteinExistence type="predicted"/>
<name>A0ABM7IG08_9MYCO</name>
<reference evidence="2 3" key="1">
    <citation type="journal article" date="2019" name="Emerg. Microbes Infect.">
        <title>Comprehensive subspecies identification of 175 nontuberculous mycobacteria species based on 7547 genomic profiles.</title>
        <authorList>
            <person name="Matsumoto Y."/>
            <person name="Kinjo T."/>
            <person name="Motooka D."/>
            <person name="Nabeya D."/>
            <person name="Jung N."/>
            <person name="Uechi K."/>
            <person name="Horii T."/>
            <person name="Iida T."/>
            <person name="Fujita J."/>
            <person name="Nakamura S."/>
        </authorList>
    </citation>
    <scope>NUCLEOTIDE SEQUENCE [LARGE SCALE GENOMIC DNA]</scope>
    <source>
        <strain evidence="2 3">JCM 15296</strain>
    </source>
</reference>